<dbReference type="CDD" id="cd07765">
    <property type="entry name" value="KRAB_A-box"/>
    <property type="match status" value="1"/>
</dbReference>
<dbReference type="InParanoid" id="A0A7N4PP97"/>
<dbReference type="Ensembl" id="ENSSHAT00000042848.1">
    <property type="protein sequence ID" value="ENSSHAP00000040430.1"/>
    <property type="gene ID" value="ENSSHAG00000031647.1"/>
</dbReference>
<reference evidence="2" key="3">
    <citation type="submission" date="2025-09" db="UniProtKB">
        <authorList>
            <consortium name="Ensembl"/>
        </authorList>
    </citation>
    <scope>IDENTIFICATION</scope>
</reference>
<name>A0A7N4PP97_SARHA</name>
<dbReference type="Proteomes" id="UP000007648">
    <property type="component" value="Unassembled WGS sequence"/>
</dbReference>
<proteinExistence type="predicted"/>
<dbReference type="Gene3D" id="6.10.140.140">
    <property type="match status" value="1"/>
</dbReference>
<accession>A0A7N4PP97</accession>
<dbReference type="PANTHER" id="PTHR23232:SF118">
    <property type="entry name" value="ZINC FINGER PROTEIN 746"/>
    <property type="match status" value="1"/>
</dbReference>
<sequence>MFLPGSRLLNIQQPLLRVKPRKPHPWYGHRAAAGPQERSLGLLRECLSWLFPCLQAPVTFEDVMVYFTEPEWRTLEQWQKELYKHVVKANYATLVSLGCAIPKPDLITWIEQGEEPMGFKRH</sequence>
<dbReference type="GO" id="GO:0006355">
    <property type="term" value="P:regulation of DNA-templated transcription"/>
    <property type="evidence" value="ECO:0007669"/>
    <property type="project" value="InterPro"/>
</dbReference>
<protein>
    <recommendedName>
        <fullName evidence="1">KRAB domain-containing protein</fullName>
    </recommendedName>
</protein>
<evidence type="ECO:0000313" key="2">
    <source>
        <dbReference type="Ensembl" id="ENSSHAP00000040430.1"/>
    </source>
</evidence>
<dbReference type="PANTHER" id="PTHR23232">
    <property type="entry name" value="KRAB DOMAIN C2H2 ZINC FINGER"/>
    <property type="match status" value="1"/>
</dbReference>
<keyword evidence="3" id="KW-1185">Reference proteome</keyword>
<reference evidence="2 3" key="1">
    <citation type="journal article" date="2011" name="Proc. Natl. Acad. Sci. U.S.A.">
        <title>Genetic diversity and population structure of the endangered marsupial Sarcophilus harrisii (Tasmanian devil).</title>
        <authorList>
            <person name="Miller W."/>
            <person name="Hayes V.M."/>
            <person name="Ratan A."/>
            <person name="Petersen D.C."/>
            <person name="Wittekindt N.E."/>
            <person name="Miller J."/>
            <person name="Walenz B."/>
            <person name="Knight J."/>
            <person name="Qi J."/>
            <person name="Zhao F."/>
            <person name="Wang Q."/>
            <person name="Bedoya-Reina O.C."/>
            <person name="Katiyar N."/>
            <person name="Tomsho L.P."/>
            <person name="Kasson L.M."/>
            <person name="Hardie R.A."/>
            <person name="Woodbridge P."/>
            <person name="Tindall E.A."/>
            <person name="Bertelsen M.F."/>
            <person name="Dixon D."/>
            <person name="Pyecroft S."/>
            <person name="Helgen K.M."/>
            <person name="Lesk A.M."/>
            <person name="Pringle T.H."/>
            <person name="Patterson N."/>
            <person name="Zhang Y."/>
            <person name="Kreiss A."/>
            <person name="Woods G.M."/>
            <person name="Jones M.E."/>
            <person name="Schuster S.C."/>
        </authorList>
    </citation>
    <scope>NUCLEOTIDE SEQUENCE [LARGE SCALE GENOMIC DNA]</scope>
</reference>
<dbReference type="InterPro" id="IPR001909">
    <property type="entry name" value="KRAB"/>
</dbReference>
<feature type="domain" description="KRAB" evidence="1">
    <location>
        <begin position="58"/>
        <end position="122"/>
    </location>
</feature>
<dbReference type="GeneTree" id="ENSGT00940000163692"/>
<dbReference type="AlphaFoldDB" id="A0A7N4PP97"/>
<evidence type="ECO:0000313" key="3">
    <source>
        <dbReference type="Proteomes" id="UP000007648"/>
    </source>
</evidence>
<dbReference type="Pfam" id="PF01352">
    <property type="entry name" value="KRAB"/>
    <property type="match status" value="1"/>
</dbReference>
<dbReference type="PROSITE" id="PS50805">
    <property type="entry name" value="KRAB"/>
    <property type="match status" value="1"/>
</dbReference>
<evidence type="ECO:0000259" key="1">
    <source>
        <dbReference type="PROSITE" id="PS50805"/>
    </source>
</evidence>
<dbReference type="InterPro" id="IPR036051">
    <property type="entry name" value="KRAB_dom_sf"/>
</dbReference>
<dbReference type="SUPFAM" id="SSF109640">
    <property type="entry name" value="KRAB domain (Kruppel-associated box)"/>
    <property type="match status" value="1"/>
</dbReference>
<dbReference type="InterPro" id="IPR050169">
    <property type="entry name" value="Krueppel_C2H2_ZnF"/>
</dbReference>
<reference evidence="2" key="2">
    <citation type="submission" date="2025-08" db="UniProtKB">
        <authorList>
            <consortium name="Ensembl"/>
        </authorList>
    </citation>
    <scope>IDENTIFICATION</scope>
</reference>
<organism evidence="2 3">
    <name type="scientific">Sarcophilus harrisii</name>
    <name type="common">Tasmanian devil</name>
    <name type="synonym">Sarcophilus laniarius</name>
    <dbReference type="NCBI Taxonomy" id="9305"/>
    <lineage>
        <taxon>Eukaryota</taxon>
        <taxon>Metazoa</taxon>
        <taxon>Chordata</taxon>
        <taxon>Craniata</taxon>
        <taxon>Vertebrata</taxon>
        <taxon>Euteleostomi</taxon>
        <taxon>Mammalia</taxon>
        <taxon>Metatheria</taxon>
        <taxon>Dasyuromorphia</taxon>
        <taxon>Dasyuridae</taxon>
        <taxon>Sarcophilus</taxon>
    </lineage>
</organism>
<dbReference type="SMART" id="SM00349">
    <property type="entry name" value="KRAB"/>
    <property type="match status" value="1"/>
</dbReference>